<dbReference type="Proteomes" id="UP001218188">
    <property type="component" value="Unassembled WGS sequence"/>
</dbReference>
<dbReference type="InterPro" id="IPR046521">
    <property type="entry name" value="DUF6698"/>
</dbReference>
<proteinExistence type="predicted"/>
<name>A0AAD6X224_9AGAR</name>
<organism evidence="1 2">
    <name type="scientific">Mycena alexandri</name>
    <dbReference type="NCBI Taxonomy" id="1745969"/>
    <lineage>
        <taxon>Eukaryota</taxon>
        <taxon>Fungi</taxon>
        <taxon>Dikarya</taxon>
        <taxon>Basidiomycota</taxon>
        <taxon>Agaricomycotina</taxon>
        <taxon>Agaricomycetes</taxon>
        <taxon>Agaricomycetidae</taxon>
        <taxon>Agaricales</taxon>
        <taxon>Marasmiineae</taxon>
        <taxon>Mycenaceae</taxon>
        <taxon>Mycena</taxon>
    </lineage>
</organism>
<protein>
    <submittedName>
        <fullName evidence="1">Uncharacterized protein</fullName>
    </submittedName>
</protein>
<accession>A0AAD6X224</accession>
<dbReference type="EMBL" id="JARJCM010000046">
    <property type="protein sequence ID" value="KAJ7036023.1"/>
    <property type="molecule type" value="Genomic_DNA"/>
</dbReference>
<evidence type="ECO:0000313" key="1">
    <source>
        <dbReference type="EMBL" id="KAJ7036023.1"/>
    </source>
</evidence>
<dbReference type="AlphaFoldDB" id="A0AAD6X224"/>
<reference evidence="1" key="1">
    <citation type="submission" date="2023-03" db="EMBL/GenBank/DDBJ databases">
        <title>Massive genome expansion in bonnet fungi (Mycena s.s.) driven by repeated elements and novel gene families across ecological guilds.</title>
        <authorList>
            <consortium name="Lawrence Berkeley National Laboratory"/>
            <person name="Harder C.B."/>
            <person name="Miyauchi S."/>
            <person name="Viragh M."/>
            <person name="Kuo A."/>
            <person name="Thoen E."/>
            <person name="Andreopoulos B."/>
            <person name="Lu D."/>
            <person name="Skrede I."/>
            <person name="Drula E."/>
            <person name="Henrissat B."/>
            <person name="Morin E."/>
            <person name="Kohler A."/>
            <person name="Barry K."/>
            <person name="LaButti K."/>
            <person name="Morin E."/>
            <person name="Salamov A."/>
            <person name="Lipzen A."/>
            <person name="Mereny Z."/>
            <person name="Hegedus B."/>
            <person name="Baldrian P."/>
            <person name="Stursova M."/>
            <person name="Weitz H."/>
            <person name="Taylor A."/>
            <person name="Grigoriev I.V."/>
            <person name="Nagy L.G."/>
            <person name="Martin F."/>
            <person name="Kauserud H."/>
        </authorList>
    </citation>
    <scope>NUCLEOTIDE SEQUENCE</scope>
    <source>
        <strain evidence="1">CBHHK200</strain>
    </source>
</reference>
<evidence type="ECO:0000313" key="2">
    <source>
        <dbReference type="Proteomes" id="UP001218188"/>
    </source>
</evidence>
<dbReference type="Pfam" id="PF20414">
    <property type="entry name" value="DUF6698"/>
    <property type="match status" value="1"/>
</dbReference>
<gene>
    <name evidence="1" type="ORF">C8F04DRAFT_1181795</name>
</gene>
<sequence length="112" mass="12349">MGDCHRITYPSNRKIRLVRIAIPQARFALSSQQNFHRIDGNFNYADFYWNIVDSLSGDEGQAIIDRFNKKVFGTVSSTRTAAAAVPAGPSDFEVLQAQRAAKRSRNASSAAA</sequence>
<comment type="caution">
    <text evidence="1">The sequence shown here is derived from an EMBL/GenBank/DDBJ whole genome shotgun (WGS) entry which is preliminary data.</text>
</comment>
<keyword evidence="2" id="KW-1185">Reference proteome</keyword>